<dbReference type="Pfam" id="PF25426">
    <property type="entry name" value="AAA_lid_BCS1"/>
    <property type="match status" value="1"/>
</dbReference>
<comment type="similarity">
    <text evidence="2">Belongs to the AAA ATPase family. BCS1 subfamily.</text>
</comment>
<feature type="domain" description="AAA+ ATPase" evidence="13">
    <location>
        <begin position="227"/>
        <end position="353"/>
    </location>
</feature>
<dbReference type="FunCoup" id="A0A151Z6X8">
    <property type="interactions" value="5"/>
</dbReference>
<comment type="catalytic activity">
    <reaction evidence="11">
        <text>ATP + H2O = ADP + phosphate + H(+)</text>
        <dbReference type="Rhea" id="RHEA:13065"/>
        <dbReference type="ChEBI" id="CHEBI:15377"/>
        <dbReference type="ChEBI" id="CHEBI:15378"/>
        <dbReference type="ChEBI" id="CHEBI:30616"/>
        <dbReference type="ChEBI" id="CHEBI:43474"/>
        <dbReference type="ChEBI" id="CHEBI:456216"/>
    </reaction>
    <physiologicalReaction direction="left-to-right" evidence="11">
        <dbReference type="Rhea" id="RHEA:13066"/>
    </physiologicalReaction>
</comment>
<keyword evidence="10 12" id="KW-0472">Membrane</keyword>
<evidence type="ECO:0000256" key="2">
    <source>
        <dbReference type="ARBA" id="ARBA00007448"/>
    </source>
</evidence>
<dbReference type="Pfam" id="PF00004">
    <property type="entry name" value="AAA"/>
    <property type="match status" value="1"/>
</dbReference>
<evidence type="ECO:0000313" key="16">
    <source>
        <dbReference type="Proteomes" id="UP000076078"/>
    </source>
</evidence>
<reference evidence="15 16" key="1">
    <citation type="submission" date="2015-12" db="EMBL/GenBank/DDBJ databases">
        <title>Dictyostelia acquired genes for synthesis and detection of signals that induce cell-type specialization by lateral gene transfer from prokaryotes.</title>
        <authorList>
            <person name="Gloeckner G."/>
            <person name="Schaap P."/>
        </authorList>
    </citation>
    <scope>NUCLEOTIDE SEQUENCE [LARGE SCALE GENOMIC DNA]</scope>
    <source>
        <strain evidence="15 16">TK</strain>
    </source>
</reference>
<evidence type="ECO:0000256" key="10">
    <source>
        <dbReference type="ARBA" id="ARBA00023136"/>
    </source>
</evidence>
<dbReference type="GO" id="GO:0005743">
    <property type="term" value="C:mitochondrial inner membrane"/>
    <property type="evidence" value="ECO:0007669"/>
    <property type="project" value="UniProtKB-SubCell"/>
</dbReference>
<evidence type="ECO:0000256" key="7">
    <source>
        <dbReference type="ARBA" id="ARBA00022840"/>
    </source>
</evidence>
<gene>
    <name evidence="15" type="ORF">DLAC_09689</name>
</gene>
<dbReference type="InterPro" id="IPR057495">
    <property type="entry name" value="AAA_lid_BCS1"/>
</dbReference>
<comment type="subcellular location">
    <subcellularLocation>
        <location evidence="1">Mitochondrion inner membrane</location>
        <topology evidence="1">Single-pass membrane protein</topology>
    </subcellularLocation>
</comment>
<evidence type="ECO:0000256" key="4">
    <source>
        <dbReference type="ARBA" id="ARBA00022741"/>
    </source>
</evidence>
<dbReference type="InterPro" id="IPR050747">
    <property type="entry name" value="Mitochondrial_chaperone_BCS1"/>
</dbReference>
<evidence type="ECO:0000256" key="3">
    <source>
        <dbReference type="ARBA" id="ARBA00022692"/>
    </source>
</evidence>
<evidence type="ECO:0000313" key="15">
    <source>
        <dbReference type="EMBL" id="KYQ89721.1"/>
    </source>
</evidence>
<evidence type="ECO:0000259" key="14">
    <source>
        <dbReference type="SMART" id="SM01024"/>
    </source>
</evidence>
<keyword evidence="4" id="KW-0547">Nucleotide-binding</keyword>
<sequence>MDQASTTINSFLLGRSEYFQVGFGILVLTWLGSILRDIVYSIVDFVKSRFYYTARLSYPDSSFVQLLEWLGTQQHLFSSRQVSVMTRYQNIETAQDEGDLSVKLLPSGTQWFKFKRYLVSVTRVTSEQKSVDGVKDDYLDMRIYLGTKSTIEEILKTARDYSLEQNGNKTKIFALEPSSYYWECISCQLKREVNSVFLQEETRDLILKDLSSFIDGKKWYRDTGVPYRRGYLLYGPPGTGKTSFILSVAGKFGRSISIMNMNKGINDANINTIIQRCQKDTILVMEDIDAAFVDRSGQSSSKLSFSALLNAIDGLAASDGRILIMTTNHIEKLSPALIRPGRIDLQVEFGFATSYQVSEMFKRFFSEEYHHILPDIVKQLPEDSISTAQLQGWFISHRDDPHRLLKTVQGFVDRLASENEKSNSDVFVDENKKQLDQESEEIEDEIDLQLDENDVIRTPSRISHRIKKFHNH</sequence>
<dbReference type="Pfam" id="PF08740">
    <property type="entry name" value="BCS1_N"/>
    <property type="match status" value="1"/>
</dbReference>
<dbReference type="EMBL" id="LODT01000039">
    <property type="protein sequence ID" value="KYQ89721.1"/>
    <property type="molecule type" value="Genomic_DNA"/>
</dbReference>
<keyword evidence="8 12" id="KW-1133">Transmembrane helix</keyword>
<keyword evidence="5" id="KW-0999">Mitochondrion inner membrane</keyword>
<keyword evidence="3 12" id="KW-0812">Transmembrane</keyword>
<dbReference type="OrthoDB" id="10251412at2759"/>
<dbReference type="InterPro" id="IPR003959">
    <property type="entry name" value="ATPase_AAA_core"/>
</dbReference>
<name>A0A151Z6X8_TIELA</name>
<dbReference type="InParanoid" id="A0A151Z6X8"/>
<keyword evidence="7" id="KW-0067">ATP-binding</keyword>
<evidence type="ECO:0000256" key="6">
    <source>
        <dbReference type="ARBA" id="ARBA00022801"/>
    </source>
</evidence>
<dbReference type="STRING" id="361077.A0A151Z6X8"/>
<evidence type="ECO:0000256" key="1">
    <source>
        <dbReference type="ARBA" id="ARBA00004434"/>
    </source>
</evidence>
<dbReference type="GO" id="GO:0005524">
    <property type="term" value="F:ATP binding"/>
    <property type="evidence" value="ECO:0007669"/>
    <property type="project" value="UniProtKB-KW"/>
</dbReference>
<dbReference type="InterPro" id="IPR003593">
    <property type="entry name" value="AAA+_ATPase"/>
</dbReference>
<dbReference type="PANTHER" id="PTHR23070">
    <property type="entry name" value="BCS1 AAA-TYPE ATPASE"/>
    <property type="match status" value="1"/>
</dbReference>
<comment type="caution">
    <text evidence="15">The sequence shown here is derived from an EMBL/GenBank/DDBJ whole genome shotgun (WGS) entry which is preliminary data.</text>
</comment>
<dbReference type="Proteomes" id="UP000076078">
    <property type="component" value="Unassembled WGS sequence"/>
</dbReference>
<evidence type="ECO:0000256" key="5">
    <source>
        <dbReference type="ARBA" id="ARBA00022792"/>
    </source>
</evidence>
<dbReference type="SMART" id="SM00382">
    <property type="entry name" value="AAA"/>
    <property type="match status" value="1"/>
</dbReference>
<dbReference type="SUPFAM" id="SSF52540">
    <property type="entry name" value="P-loop containing nucleoside triphosphate hydrolases"/>
    <property type="match status" value="1"/>
</dbReference>
<dbReference type="SMART" id="SM01024">
    <property type="entry name" value="BCS1_N"/>
    <property type="match status" value="1"/>
</dbReference>
<keyword evidence="9" id="KW-0496">Mitochondrion</keyword>
<protein>
    <submittedName>
        <fullName evidence="15">AAA ATPase domain-containing protein</fullName>
    </submittedName>
</protein>
<evidence type="ECO:0000259" key="13">
    <source>
        <dbReference type="SMART" id="SM00382"/>
    </source>
</evidence>
<keyword evidence="6" id="KW-0378">Hydrolase</keyword>
<dbReference type="GO" id="GO:0016887">
    <property type="term" value="F:ATP hydrolysis activity"/>
    <property type="evidence" value="ECO:0007669"/>
    <property type="project" value="InterPro"/>
</dbReference>
<evidence type="ECO:0000256" key="9">
    <source>
        <dbReference type="ARBA" id="ARBA00023128"/>
    </source>
</evidence>
<evidence type="ECO:0000256" key="11">
    <source>
        <dbReference type="ARBA" id="ARBA00048778"/>
    </source>
</evidence>
<dbReference type="AlphaFoldDB" id="A0A151Z6X8"/>
<keyword evidence="16" id="KW-1185">Reference proteome</keyword>
<organism evidence="15 16">
    <name type="scientific">Tieghemostelium lacteum</name>
    <name type="common">Slime mold</name>
    <name type="synonym">Dictyostelium lacteum</name>
    <dbReference type="NCBI Taxonomy" id="361077"/>
    <lineage>
        <taxon>Eukaryota</taxon>
        <taxon>Amoebozoa</taxon>
        <taxon>Evosea</taxon>
        <taxon>Eumycetozoa</taxon>
        <taxon>Dictyostelia</taxon>
        <taxon>Dictyosteliales</taxon>
        <taxon>Raperosteliaceae</taxon>
        <taxon>Tieghemostelium</taxon>
    </lineage>
</organism>
<feature type="transmembrane region" description="Helical" evidence="12">
    <location>
        <begin position="18"/>
        <end position="39"/>
    </location>
</feature>
<evidence type="ECO:0000256" key="12">
    <source>
        <dbReference type="SAM" id="Phobius"/>
    </source>
</evidence>
<dbReference type="InterPro" id="IPR027417">
    <property type="entry name" value="P-loop_NTPase"/>
</dbReference>
<accession>A0A151Z6X8</accession>
<feature type="domain" description="BCS1 N-terminal" evidence="14">
    <location>
        <begin position="26"/>
        <end position="196"/>
    </location>
</feature>
<dbReference type="Gene3D" id="3.40.50.300">
    <property type="entry name" value="P-loop containing nucleotide triphosphate hydrolases"/>
    <property type="match status" value="1"/>
</dbReference>
<dbReference type="OMA" id="FEPTRGN"/>
<evidence type="ECO:0000256" key="8">
    <source>
        <dbReference type="ARBA" id="ARBA00022989"/>
    </source>
</evidence>
<proteinExistence type="inferred from homology"/>
<dbReference type="InterPro" id="IPR014851">
    <property type="entry name" value="BCS1_N"/>
</dbReference>